<dbReference type="InterPro" id="IPR011008">
    <property type="entry name" value="Dimeric_a/b-barrel"/>
</dbReference>
<name>A0ABM8S8W3_9BURK</name>
<evidence type="ECO:0000313" key="1">
    <source>
        <dbReference type="EMBL" id="CAE6795016.1"/>
    </source>
</evidence>
<organism evidence="1 2">
    <name type="scientific">Paraburkholderia haematera</name>
    <dbReference type="NCBI Taxonomy" id="2793077"/>
    <lineage>
        <taxon>Bacteria</taxon>
        <taxon>Pseudomonadati</taxon>
        <taxon>Pseudomonadota</taxon>
        <taxon>Betaproteobacteria</taxon>
        <taxon>Burkholderiales</taxon>
        <taxon>Burkholderiaceae</taxon>
        <taxon>Paraburkholderia</taxon>
    </lineage>
</organism>
<accession>A0ABM8S8W3</accession>
<sequence length="230" mass="26034">MISYFLTAREHTSPAEADAFAEFRAELARIPHLRCGELHRPAAVETYHRDGPAPRAAMRLAFDSIEALESQLMPGGRLLEFAGSALWRHVAGEQMTQQAMLTRTFLPLGRLPQGADSEQTCSYLVHYPGQAEDFNAWLTYYVSHHPQIMLDYPGVMQVQVFTRLDWCDVMPFERVSHMQRNQLTFPSIDALMLALKSPVHARMQEDNQNFPAFFGGAKHFAMCTSFVNGI</sequence>
<evidence type="ECO:0000313" key="2">
    <source>
        <dbReference type="Proteomes" id="UP000672526"/>
    </source>
</evidence>
<dbReference type="EMBL" id="CAJNBK010000017">
    <property type="protein sequence ID" value="CAE6795016.1"/>
    <property type="molecule type" value="Genomic_DNA"/>
</dbReference>
<dbReference type="RefSeq" id="WP_211613950.1">
    <property type="nucleotide sequence ID" value="NZ_CAJNBK010000017.1"/>
</dbReference>
<evidence type="ECO:0008006" key="3">
    <source>
        <dbReference type="Google" id="ProtNLM"/>
    </source>
</evidence>
<comment type="caution">
    <text evidence="1">The sequence shown here is derived from an EMBL/GenBank/DDBJ whole genome shotgun (WGS) entry which is preliminary data.</text>
</comment>
<dbReference type="Proteomes" id="UP000672526">
    <property type="component" value="Unassembled WGS sequence"/>
</dbReference>
<protein>
    <recommendedName>
        <fullName evidence="3">Ethyl tert-butyl ether degradation protein EthD</fullName>
    </recommendedName>
</protein>
<proteinExistence type="predicted"/>
<dbReference type="SUPFAM" id="SSF54909">
    <property type="entry name" value="Dimeric alpha+beta barrel"/>
    <property type="match status" value="1"/>
</dbReference>
<keyword evidence="2" id="KW-1185">Reference proteome</keyword>
<reference evidence="1 2" key="1">
    <citation type="submission" date="2021-02" db="EMBL/GenBank/DDBJ databases">
        <authorList>
            <person name="Vanwijnsberghe S."/>
        </authorList>
    </citation>
    <scope>NUCLEOTIDE SEQUENCE [LARGE SCALE GENOMIC DNA]</scope>
    <source>
        <strain evidence="1 2">LMG 31837</strain>
    </source>
</reference>
<dbReference type="Gene3D" id="3.30.70.100">
    <property type="match status" value="1"/>
</dbReference>
<gene>
    <name evidence="1" type="ORF">R69888_04938</name>
</gene>